<dbReference type="Proteomes" id="UP001498771">
    <property type="component" value="Unassembled WGS sequence"/>
</dbReference>
<dbReference type="Pfam" id="PF09429">
    <property type="entry name" value="Wbp11"/>
    <property type="match status" value="1"/>
</dbReference>
<organism evidence="3 4">
    <name type="scientific">Myxozyma melibiosi</name>
    <dbReference type="NCBI Taxonomy" id="54550"/>
    <lineage>
        <taxon>Eukaryota</taxon>
        <taxon>Fungi</taxon>
        <taxon>Dikarya</taxon>
        <taxon>Ascomycota</taxon>
        <taxon>Saccharomycotina</taxon>
        <taxon>Lipomycetes</taxon>
        <taxon>Lipomycetales</taxon>
        <taxon>Lipomycetaceae</taxon>
        <taxon>Myxozyma</taxon>
    </lineage>
</organism>
<feature type="compositionally biased region" description="Basic and acidic residues" evidence="1">
    <location>
        <begin position="26"/>
        <end position="46"/>
    </location>
</feature>
<dbReference type="GeneID" id="90039268"/>
<feature type="region of interest" description="Disordered" evidence="1">
    <location>
        <begin position="169"/>
        <end position="217"/>
    </location>
</feature>
<feature type="compositionally biased region" description="Basic and acidic residues" evidence="1">
    <location>
        <begin position="97"/>
        <end position="109"/>
    </location>
</feature>
<feature type="compositionally biased region" description="Low complexity" evidence="1">
    <location>
        <begin position="196"/>
        <end position="208"/>
    </location>
</feature>
<feature type="compositionally biased region" description="Basic residues" evidence="1">
    <location>
        <begin position="14"/>
        <end position="25"/>
    </location>
</feature>
<dbReference type="Pfam" id="PF12622">
    <property type="entry name" value="NpwBP"/>
    <property type="match status" value="1"/>
</dbReference>
<evidence type="ECO:0000313" key="4">
    <source>
        <dbReference type="Proteomes" id="UP001498771"/>
    </source>
</evidence>
<evidence type="ECO:0000313" key="3">
    <source>
        <dbReference type="EMBL" id="KAK7202613.1"/>
    </source>
</evidence>
<feature type="region of interest" description="Disordered" evidence="1">
    <location>
        <begin position="88"/>
        <end position="109"/>
    </location>
</feature>
<sequence length="268" mass="29852">MAREKGGLNPAQAQHKKDKANAIKKAKAERAERMTEKLAQRNPERMEKQIQALKDLDSQGRLQGPDKKLLADLERQIVLVRQAKEKLQGGKGAVAQESERSGGARTAELDRHVNASGVFVLKGRERRSIYWDPVFNPTGLPPDGYKYAEWDQGEISDDESEVEDEIFFRPDLGERSAKGIPLPKGPALRYERGAKTSTESSSSSSSSTAPKTTYEAAPVVRDLKKESAAFVPASVQRMQQQRKRAGSFDEPVADDLKKIRHVQLEDEE</sequence>
<protein>
    <recommendedName>
        <fullName evidence="2">Wbp11/ELF5/Saf1 N-terminal domain-containing protein</fullName>
    </recommendedName>
</protein>
<reference evidence="3 4" key="1">
    <citation type="submission" date="2024-03" db="EMBL/GenBank/DDBJ databases">
        <title>Genome-scale model development and genomic sequencing of the oleaginous clade Lipomyces.</title>
        <authorList>
            <consortium name="Lawrence Berkeley National Laboratory"/>
            <person name="Czajka J.J."/>
            <person name="Han Y."/>
            <person name="Kim J."/>
            <person name="Mondo S.J."/>
            <person name="Hofstad B.A."/>
            <person name="Robles A."/>
            <person name="Haridas S."/>
            <person name="Riley R."/>
            <person name="LaButti K."/>
            <person name="Pangilinan J."/>
            <person name="Andreopoulos W."/>
            <person name="Lipzen A."/>
            <person name="Yan J."/>
            <person name="Wang M."/>
            <person name="Ng V."/>
            <person name="Grigoriev I.V."/>
            <person name="Spatafora J.W."/>
            <person name="Magnuson J.K."/>
            <person name="Baker S.E."/>
            <person name="Pomraning K.R."/>
        </authorList>
    </citation>
    <scope>NUCLEOTIDE SEQUENCE [LARGE SCALE GENOMIC DNA]</scope>
    <source>
        <strain evidence="3 4">Phaff 52-87</strain>
    </source>
</reference>
<feature type="region of interest" description="Disordered" evidence="1">
    <location>
        <begin position="1"/>
        <end position="46"/>
    </location>
</feature>
<keyword evidence="4" id="KW-1185">Reference proteome</keyword>
<gene>
    <name evidence="3" type="ORF">BZA70DRAFT_285566</name>
</gene>
<evidence type="ECO:0000256" key="1">
    <source>
        <dbReference type="SAM" id="MobiDB-lite"/>
    </source>
</evidence>
<dbReference type="EMBL" id="JBBJBU010000016">
    <property type="protein sequence ID" value="KAK7202613.1"/>
    <property type="molecule type" value="Genomic_DNA"/>
</dbReference>
<dbReference type="InterPro" id="IPR019007">
    <property type="entry name" value="Wbp11/ELF5/Saf1_N"/>
</dbReference>
<accession>A0ABR1EYD2</accession>
<proteinExistence type="predicted"/>
<comment type="caution">
    <text evidence="3">The sequence shown here is derived from an EMBL/GenBank/DDBJ whole genome shotgun (WGS) entry which is preliminary data.</text>
</comment>
<dbReference type="RefSeq" id="XP_064765646.1">
    <property type="nucleotide sequence ID" value="XM_064913756.1"/>
</dbReference>
<evidence type="ECO:0000259" key="2">
    <source>
        <dbReference type="Pfam" id="PF09429"/>
    </source>
</evidence>
<name>A0ABR1EYD2_9ASCO</name>
<feature type="domain" description="Wbp11/ELF5/Saf1 N-terminal" evidence="2">
    <location>
        <begin position="8"/>
        <end position="77"/>
    </location>
</feature>